<dbReference type="InterPro" id="IPR013497">
    <property type="entry name" value="Topo_IA_cen"/>
</dbReference>
<evidence type="ECO:0000256" key="5">
    <source>
        <dbReference type="ARBA" id="ARBA00023125"/>
    </source>
</evidence>
<evidence type="ECO:0000256" key="10">
    <source>
        <dbReference type="ARBA" id="ARBA00032877"/>
    </source>
</evidence>
<comment type="similarity">
    <text evidence="2">Belongs to the type IA topoisomerase family.</text>
</comment>
<dbReference type="InterPro" id="IPR013824">
    <property type="entry name" value="Topo_IA_cen_sub1"/>
</dbReference>
<evidence type="ECO:0000259" key="12">
    <source>
        <dbReference type="PROSITE" id="PS52039"/>
    </source>
</evidence>
<dbReference type="Pfam" id="PF01131">
    <property type="entry name" value="Topoisom_bac"/>
    <property type="match status" value="1"/>
</dbReference>
<evidence type="ECO:0000256" key="3">
    <source>
        <dbReference type="ARBA" id="ARBA00012891"/>
    </source>
</evidence>
<dbReference type="InterPro" id="IPR003602">
    <property type="entry name" value="Topo_IA_DNA-bd_dom"/>
</dbReference>
<dbReference type="InterPro" id="IPR034144">
    <property type="entry name" value="TOPRIM_TopoIII"/>
</dbReference>
<dbReference type="GO" id="GO:0003917">
    <property type="term" value="F:DNA topoisomerase type I (single strand cut, ATP-independent) activity"/>
    <property type="evidence" value="ECO:0007669"/>
    <property type="project" value="UniProtKB-EC"/>
</dbReference>
<organism evidence="13 14">
    <name type="scientific">Bifidobacterium pseudocatenulatum</name>
    <dbReference type="NCBI Taxonomy" id="28026"/>
    <lineage>
        <taxon>Bacteria</taxon>
        <taxon>Bacillati</taxon>
        <taxon>Actinomycetota</taxon>
        <taxon>Actinomycetes</taxon>
        <taxon>Bifidobacteriales</taxon>
        <taxon>Bifidobacteriaceae</taxon>
        <taxon>Bifidobacterium</taxon>
    </lineage>
</organism>
<dbReference type="Gene3D" id="1.10.290.10">
    <property type="entry name" value="Topoisomerase I, domain 4"/>
    <property type="match status" value="1"/>
</dbReference>
<dbReference type="Pfam" id="PF01751">
    <property type="entry name" value="Toprim"/>
    <property type="match status" value="1"/>
</dbReference>
<dbReference type="InterPro" id="IPR003601">
    <property type="entry name" value="Topo_IA_2"/>
</dbReference>
<sequence>MRLVIAEKRSVAVAIAQALDAAPHRCDGYILAGGVMVSWAQGHLVELDEPESYEGEAWASREWTMDSLPIDPKEWRWRLSCAKGAAQRYRELVGLMRSDKVDELVDACDPDREGEAIFRRMAAHAGVEKPMLRLWVASLDEQAIRDAWNRMRPETEYDGLAAAADARAKADWLVGMNASRAHTLAWHRSLSLGRVRTPTLNMVVQRDQAIESHTPTPFWRLDVPMGGWSLESGRITDHTQAERILAGTAGRPVDVVGVERSREHEKPPTLFDLTGLQKTMSERHCVTAEQTLAGLQHLYEMKIATYPRTDSKYITHDDLDTLNSLLKPKYALGFLDGGPVNAIHDLYVGKGFDAGRCVADDKVAGHTAILPTTRLTYDVFAALPDMERRIMATILTRMWAACASDRIHDVARVKAVVDAAGPDGTVERVPLSASADTTVERGWTGIERAAEDGDDIPNGRRNRIPDDLTEGRVDPVSAPLLVEGETTPPKPFTEATLLNAMEHASRFVADRDLKAALDDDTSHSGGIGTPATRADIIESLLRNGCLARHGRRIRSTDAGRFLIQVAVDELKDVELTARWEQRLADMEHGKGDEREFLDAIRAECASFPRRVTELAGREDLRRYAQETGGKESFGPCPRCGRPVIRTGRIWQCSSNRREKQPDGSWRSVDGCGFKVFPTLFGKNLTDTMVRRALEGKRPKVSGLVGRSGKPFEARLVPDRERGIGVTFGGPCKRR</sequence>
<comment type="caution">
    <text evidence="13">The sequence shown here is derived from an EMBL/GenBank/DDBJ whole genome shotgun (WGS) entry which is preliminary data.</text>
</comment>
<dbReference type="InterPro" id="IPR023405">
    <property type="entry name" value="Topo_IA_core_domain"/>
</dbReference>
<dbReference type="SUPFAM" id="SSF56712">
    <property type="entry name" value="Prokaryotic type I DNA topoisomerase"/>
    <property type="match status" value="1"/>
</dbReference>
<accession>A0A3E5HQS2</accession>
<dbReference type="AlphaFoldDB" id="A0A3E5HQS2"/>
<evidence type="ECO:0000256" key="6">
    <source>
        <dbReference type="ARBA" id="ARBA00023235"/>
    </source>
</evidence>
<protein>
    <recommendedName>
        <fullName evidence="3">DNA topoisomerase</fullName>
        <ecNumber evidence="3">5.6.2.1</ecNumber>
    </recommendedName>
    <alternativeName>
        <fullName evidence="10">Omega-protein</fullName>
    </alternativeName>
    <alternativeName>
        <fullName evidence="9">Relaxing enzyme</fullName>
    </alternativeName>
    <alternativeName>
        <fullName evidence="7">Swivelase</fullName>
    </alternativeName>
    <alternativeName>
        <fullName evidence="8">Untwisting enzyme</fullName>
    </alternativeName>
</protein>
<evidence type="ECO:0000256" key="9">
    <source>
        <dbReference type="ARBA" id="ARBA00032235"/>
    </source>
</evidence>
<evidence type="ECO:0000313" key="14">
    <source>
        <dbReference type="Proteomes" id="UP000261031"/>
    </source>
</evidence>
<dbReference type="Gene3D" id="3.40.50.140">
    <property type="match status" value="1"/>
</dbReference>
<dbReference type="EC" id="5.6.2.1" evidence="3"/>
<name>A0A3E5HQS2_BIFPS</name>
<dbReference type="GO" id="GO:0006310">
    <property type="term" value="P:DNA recombination"/>
    <property type="evidence" value="ECO:0007669"/>
    <property type="project" value="TreeGrafter"/>
</dbReference>
<gene>
    <name evidence="13" type="ORF">DXA79_04850</name>
</gene>
<dbReference type="PANTHER" id="PTHR11390">
    <property type="entry name" value="PROKARYOTIC DNA TOPOISOMERASE"/>
    <property type="match status" value="1"/>
</dbReference>
<dbReference type="InterPro" id="IPR006171">
    <property type="entry name" value="TOPRIM_dom"/>
</dbReference>
<dbReference type="RefSeq" id="WP_117611994.1">
    <property type="nucleotide sequence ID" value="NZ_JAQEVG010000002.1"/>
</dbReference>
<feature type="region of interest" description="Disordered" evidence="11">
    <location>
        <begin position="450"/>
        <end position="470"/>
    </location>
</feature>
<evidence type="ECO:0000256" key="1">
    <source>
        <dbReference type="ARBA" id="ARBA00000213"/>
    </source>
</evidence>
<dbReference type="PRINTS" id="PR00417">
    <property type="entry name" value="PRTPISMRASEI"/>
</dbReference>
<dbReference type="SMART" id="SM00436">
    <property type="entry name" value="TOP1Bc"/>
    <property type="match status" value="1"/>
</dbReference>
<dbReference type="InterPro" id="IPR025589">
    <property type="entry name" value="Toprim_C_rpt"/>
</dbReference>
<evidence type="ECO:0000256" key="2">
    <source>
        <dbReference type="ARBA" id="ARBA00009446"/>
    </source>
</evidence>
<dbReference type="GO" id="GO:0003677">
    <property type="term" value="F:DNA binding"/>
    <property type="evidence" value="ECO:0007669"/>
    <property type="project" value="UniProtKB-KW"/>
</dbReference>
<dbReference type="InterPro" id="IPR013825">
    <property type="entry name" value="Topo_IA_cen_sub2"/>
</dbReference>
<dbReference type="GO" id="GO:0006281">
    <property type="term" value="P:DNA repair"/>
    <property type="evidence" value="ECO:0007669"/>
    <property type="project" value="TreeGrafter"/>
</dbReference>
<dbReference type="GO" id="GO:0043597">
    <property type="term" value="C:cytoplasmic replication fork"/>
    <property type="evidence" value="ECO:0007669"/>
    <property type="project" value="TreeGrafter"/>
</dbReference>
<keyword evidence="5" id="KW-0238">DNA-binding</keyword>
<reference evidence="13 14" key="1">
    <citation type="submission" date="2018-08" db="EMBL/GenBank/DDBJ databases">
        <title>A genome reference for cultivated species of the human gut microbiota.</title>
        <authorList>
            <person name="Zou Y."/>
            <person name="Xue W."/>
            <person name="Luo G."/>
        </authorList>
    </citation>
    <scope>NUCLEOTIDE SEQUENCE [LARGE SCALE GENOMIC DNA]</scope>
    <source>
        <strain evidence="13 14">OF05-12</strain>
    </source>
</reference>
<dbReference type="Proteomes" id="UP000261031">
    <property type="component" value="Unassembled WGS sequence"/>
</dbReference>
<dbReference type="Gene3D" id="2.70.20.10">
    <property type="entry name" value="Topoisomerase I, domain 3"/>
    <property type="match status" value="1"/>
</dbReference>
<dbReference type="CDD" id="cd03362">
    <property type="entry name" value="TOPRIM_TopoIA_TopoIII"/>
    <property type="match status" value="1"/>
</dbReference>
<dbReference type="Pfam" id="PF13342">
    <property type="entry name" value="Toprim_Crpt"/>
    <property type="match status" value="1"/>
</dbReference>
<dbReference type="GO" id="GO:0006265">
    <property type="term" value="P:DNA topological change"/>
    <property type="evidence" value="ECO:0007669"/>
    <property type="project" value="InterPro"/>
</dbReference>
<feature type="domain" description="Topo IA-type catalytic" evidence="12">
    <location>
        <begin position="157"/>
        <end position="608"/>
    </location>
</feature>
<comment type="catalytic activity">
    <reaction evidence="1">
        <text>ATP-independent breakage of single-stranded DNA, followed by passage and rejoining.</text>
        <dbReference type="EC" id="5.6.2.1"/>
    </reaction>
</comment>
<dbReference type="PROSITE" id="PS52039">
    <property type="entry name" value="TOPO_IA_2"/>
    <property type="match status" value="1"/>
</dbReference>
<dbReference type="SMART" id="SM00437">
    <property type="entry name" value="TOP1Ac"/>
    <property type="match status" value="1"/>
</dbReference>
<dbReference type="InterPro" id="IPR013826">
    <property type="entry name" value="Topo_IA_cen_sub3"/>
</dbReference>
<evidence type="ECO:0000256" key="4">
    <source>
        <dbReference type="ARBA" id="ARBA00023029"/>
    </source>
</evidence>
<dbReference type="Gene3D" id="1.10.460.10">
    <property type="entry name" value="Topoisomerase I, domain 2"/>
    <property type="match status" value="1"/>
</dbReference>
<keyword evidence="6 13" id="KW-0413">Isomerase</keyword>
<evidence type="ECO:0000313" key="13">
    <source>
        <dbReference type="EMBL" id="RGP03791.1"/>
    </source>
</evidence>
<proteinExistence type="inferred from homology"/>
<keyword evidence="4" id="KW-0799">Topoisomerase</keyword>
<evidence type="ECO:0000256" key="11">
    <source>
        <dbReference type="SAM" id="MobiDB-lite"/>
    </source>
</evidence>
<dbReference type="EMBL" id="QSWD01000002">
    <property type="protein sequence ID" value="RGP03791.1"/>
    <property type="molecule type" value="Genomic_DNA"/>
</dbReference>
<dbReference type="SMART" id="SM00493">
    <property type="entry name" value="TOPRIM"/>
    <property type="match status" value="1"/>
</dbReference>
<evidence type="ECO:0000256" key="7">
    <source>
        <dbReference type="ARBA" id="ARBA00030003"/>
    </source>
</evidence>
<dbReference type="InterPro" id="IPR000380">
    <property type="entry name" value="Topo_IA"/>
</dbReference>
<evidence type="ECO:0000256" key="8">
    <source>
        <dbReference type="ARBA" id="ARBA00031985"/>
    </source>
</evidence>
<dbReference type="PANTHER" id="PTHR11390:SF21">
    <property type="entry name" value="DNA TOPOISOMERASE 3-ALPHA"/>
    <property type="match status" value="1"/>
</dbReference>